<dbReference type="SUPFAM" id="SSF54518">
    <property type="entry name" value="Tubby C-terminal domain-like"/>
    <property type="match status" value="1"/>
</dbReference>
<dbReference type="GO" id="GO:0017128">
    <property type="term" value="F:phospholipid scramblase activity"/>
    <property type="evidence" value="ECO:0007669"/>
    <property type="project" value="InterPro"/>
</dbReference>
<dbReference type="PANTHER" id="PTHR23248">
    <property type="entry name" value="PHOSPHOLIPID SCRAMBLASE-RELATED"/>
    <property type="match status" value="1"/>
</dbReference>
<dbReference type="EMBL" id="MU128928">
    <property type="protein sequence ID" value="KAF9517916.1"/>
    <property type="molecule type" value="Genomic_DNA"/>
</dbReference>
<evidence type="ECO:0000313" key="4">
    <source>
        <dbReference type="Proteomes" id="UP000886523"/>
    </source>
</evidence>
<dbReference type="GO" id="GO:0005886">
    <property type="term" value="C:plasma membrane"/>
    <property type="evidence" value="ECO:0007669"/>
    <property type="project" value="TreeGrafter"/>
</dbReference>
<dbReference type="OrthoDB" id="191150at2759"/>
<dbReference type="Proteomes" id="UP000886523">
    <property type="component" value="Unassembled WGS sequence"/>
</dbReference>
<dbReference type="InterPro" id="IPR025659">
    <property type="entry name" value="Tubby-like_C"/>
</dbReference>
<sequence>MAEEDRGIWGVFSRQLFRTHRAFRSVIMDREGRPVLWIHRPFSWINSRIYVQRKIEEDVVVLGEAQQEWHLWRRRYNVFTGREGDFEQFARVDAPFLSWEFYLQDANDDNVASIQKNFAGFGREIFTDTGQYALTFRPHQTAPSALASPEKQTLYRRLTLEERATVLALSVGIDFDYFSRHSEGGGGLPFFFWWNSGD</sequence>
<accession>A0A9P6B5A8</accession>
<proteinExistence type="inferred from homology"/>
<reference evidence="3" key="1">
    <citation type="journal article" date="2020" name="Nat. Commun.">
        <title>Large-scale genome sequencing of mycorrhizal fungi provides insights into the early evolution of symbiotic traits.</title>
        <authorList>
            <person name="Miyauchi S."/>
            <person name="Kiss E."/>
            <person name="Kuo A."/>
            <person name="Drula E."/>
            <person name="Kohler A."/>
            <person name="Sanchez-Garcia M."/>
            <person name="Morin E."/>
            <person name="Andreopoulos B."/>
            <person name="Barry K.W."/>
            <person name="Bonito G."/>
            <person name="Buee M."/>
            <person name="Carver A."/>
            <person name="Chen C."/>
            <person name="Cichocki N."/>
            <person name="Clum A."/>
            <person name="Culley D."/>
            <person name="Crous P.W."/>
            <person name="Fauchery L."/>
            <person name="Girlanda M."/>
            <person name="Hayes R.D."/>
            <person name="Keri Z."/>
            <person name="LaButti K."/>
            <person name="Lipzen A."/>
            <person name="Lombard V."/>
            <person name="Magnuson J."/>
            <person name="Maillard F."/>
            <person name="Murat C."/>
            <person name="Nolan M."/>
            <person name="Ohm R.A."/>
            <person name="Pangilinan J."/>
            <person name="Pereira M.F."/>
            <person name="Perotto S."/>
            <person name="Peter M."/>
            <person name="Pfister S."/>
            <person name="Riley R."/>
            <person name="Sitrit Y."/>
            <person name="Stielow J.B."/>
            <person name="Szollosi G."/>
            <person name="Zifcakova L."/>
            <person name="Stursova M."/>
            <person name="Spatafora J.W."/>
            <person name="Tedersoo L."/>
            <person name="Vaario L.M."/>
            <person name="Yamada A."/>
            <person name="Yan M."/>
            <person name="Wang P."/>
            <person name="Xu J."/>
            <person name="Bruns T."/>
            <person name="Baldrian P."/>
            <person name="Vilgalys R."/>
            <person name="Dunand C."/>
            <person name="Henrissat B."/>
            <person name="Grigoriev I.V."/>
            <person name="Hibbett D."/>
            <person name="Nagy L.G."/>
            <person name="Martin F.M."/>
        </authorList>
    </citation>
    <scope>NUCLEOTIDE SEQUENCE</scope>
    <source>
        <strain evidence="3">UP504</strain>
    </source>
</reference>
<dbReference type="PANTHER" id="PTHR23248:SF9">
    <property type="entry name" value="PHOSPHOLIPID SCRAMBLASE"/>
    <property type="match status" value="1"/>
</dbReference>
<dbReference type="AlphaFoldDB" id="A0A9P6B5A8"/>
<dbReference type="Pfam" id="PF03803">
    <property type="entry name" value="Scramblase"/>
    <property type="match status" value="1"/>
</dbReference>
<evidence type="ECO:0000256" key="1">
    <source>
        <dbReference type="ARBA" id="ARBA00005350"/>
    </source>
</evidence>
<comment type="similarity">
    <text evidence="1 2">Belongs to the phospholipid scramblase family.</text>
</comment>
<protein>
    <recommendedName>
        <fullName evidence="2">Phospholipid scramblase</fullName>
    </recommendedName>
</protein>
<organism evidence="3 4">
    <name type="scientific">Hydnum rufescens UP504</name>
    <dbReference type="NCBI Taxonomy" id="1448309"/>
    <lineage>
        <taxon>Eukaryota</taxon>
        <taxon>Fungi</taxon>
        <taxon>Dikarya</taxon>
        <taxon>Basidiomycota</taxon>
        <taxon>Agaricomycotina</taxon>
        <taxon>Agaricomycetes</taxon>
        <taxon>Cantharellales</taxon>
        <taxon>Hydnaceae</taxon>
        <taxon>Hydnum</taxon>
    </lineage>
</organism>
<dbReference type="InterPro" id="IPR005552">
    <property type="entry name" value="Scramblase"/>
</dbReference>
<evidence type="ECO:0000256" key="2">
    <source>
        <dbReference type="RuleBase" id="RU363116"/>
    </source>
</evidence>
<comment type="caution">
    <text evidence="3">The sequence shown here is derived from an EMBL/GenBank/DDBJ whole genome shotgun (WGS) entry which is preliminary data.</text>
</comment>
<evidence type="ECO:0000313" key="3">
    <source>
        <dbReference type="EMBL" id="KAF9517916.1"/>
    </source>
</evidence>
<name>A0A9P6B5A8_9AGAM</name>
<gene>
    <name evidence="3" type="ORF">BS47DRAFT_1338767</name>
</gene>
<keyword evidence="4" id="KW-1185">Reference proteome</keyword>